<keyword evidence="7 9" id="KW-0503">Monooxygenase</keyword>
<dbReference type="InterPro" id="IPR050479">
    <property type="entry name" value="CYP11_CYP27_families"/>
</dbReference>
<comment type="similarity">
    <text evidence="2 9">Belongs to the cytochrome P450 family.</text>
</comment>
<accession>A0AAN9FTQ5</accession>
<keyword evidence="11" id="KW-1185">Reference proteome</keyword>
<dbReference type="EMBL" id="JAXCGZ010000245">
    <property type="protein sequence ID" value="KAK7086329.1"/>
    <property type="molecule type" value="Genomic_DNA"/>
</dbReference>
<keyword evidence="4 8" id="KW-0479">Metal-binding</keyword>
<dbReference type="PRINTS" id="PR00385">
    <property type="entry name" value="P450"/>
</dbReference>
<evidence type="ECO:0000256" key="3">
    <source>
        <dbReference type="ARBA" id="ARBA00022617"/>
    </source>
</evidence>
<dbReference type="Proteomes" id="UP001381693">
    <property type="component" value="Unassembled WGS sequence"/>
</dbReference>
<dbReference type="SUPFAM" id="SSF48264">
    <property type="entry name" value="Cytochrome P450"/>
    <property type="match status" value="1"/>
</dbReference>
<comment type="cofactor">
    <cofactor evidence="1 8">
        <name>heme</name>
        <dbReference type="ChEBI" id="CHEBI:30413"/>
    </cofactor>
</comment>
<dbReference type="GO" id="GO:0020037">
    <property type="term" value="F:heme binding"/>
    <property type="evidence" value="ECO:0007669"/>
    <property type="project" value="InterPro"/>
</dbReference>
<evidence type="ECO:0000256" key="2">
    <source>
        <dbReference type="ARBA" id="ARBA00010617"/>
    </source>
</evidence>
<reference evidence="10 11" key="1">
    <citation type="submission" date="2023-11" db="EMBL/GenBank/DDBJ databases">
        <title>Halocaridina rubra genome assembly.</title>
        <authorList>
            <person name="Smith C."/>
        </authorList>
    </citation>
    <scope>NUCLEOTIDE SEQUENCE [LARGE SCALE GENOMIC DNA]</scope>
    <source>
        <strain evidence="10">EP-1</strain>
        <tissue evidence="10">Whole</tissue>
    </source>
</reference>
<dbReference type="InterPro" id="IPR001128">
    <property type="entry name" value="Cyt_P450"/>
</dbReference>
<name>A0AAN9FTQ5_HALRR</name>
<feature type="binding site" description="axial binding residue" evidence="8">
    <location>
        <position position="474"/>
    </location>
    <ligand>
        <name>heme</name>
        <dbReference type="ChEBI" id="CHEBI:30413"/>
    </ligand>
    <ligandPart>
        <name>Fe</name>
        <dbReference type="ChEBI" id="CHEBI:18248"/>
    </ligandPart>
</feature>
<dbReference type="GO" id="GO:0005506">
    <property type="term" value="F:iron ion binding"/>
    <property type="evidence" value="ECO:0007669"/>
    <property type="project" value="InterPro"/>
</dbReference>
<dbReference type="FunFam" id="1.10.630.10:FF:000006">
    <property type="entry name" value="Cytochrome P450 302a1, mitochondrial"/>
    <property type="match status" value="1"/>
</dbReference>
<evidence type="ECO:0000256" key="8">
    <source>
        <dbReference type="PIRSR" id="PIRSR602401-1"/>
    </source>
</evidence>
<dbReference type="PANTHER" id="PTHR24279:SF120">
    <property type="entry name" value="CYTOCHROME P450"/>
    <property type="match status" value="1"/>
</dbReference>
<evidence type="ECO:0000256" key="9">
    <source>
        <dbReference type="RuleBase" id="RU000461"/>
    </source>
</evidence>
<keyword evidence="6 8" id="KW-0408">Iron</keyword>
<evidence type="ECO:0000313" key="10">
    <source>
        <dbReference type="EMBL" id="KAK7086329.1"/>
    </source>
</evidence>
<dbReference type="AlphaFoldDB" id="A0AAN9FTQ5"/>
<evidence type="ECO:0000256" key="4">
    <source>
        <dbReference type="ARBA" id="ARBA00022723"/>
    </source>
</evidence>
<dbReference type="GO" id="GO:0004497">
    <property type="term" value="F:monooxygenase activity"/>
    <property type="evidence" value="ECO:0007669"/>
    <property type="project" value="UniProtKB-KW"/>
</dbReference>
<evidence type="ECO:0008006" key="12">
    <source>
        <dbReference type="Google" id="ProtNLM"/>
    </source>
</evidence>
<dbReference type="CDD" id="cd11054">
    <property type="entry name" value="CYP24A1-like"/>
    <property type="match status" value="1"/>
</dbReference>
<dbReference type="Gene3D" id="1.10.630.10">
    <property type="entry name" value="Cytochrome P450"/>
    <property type="match status" value="1"/>
</dbReference>
<dbReference type="PRINTS" id="PR00463">
    <property type="entry name" value="EP450I"/>
</dbReference>
<keyword evidence="5 9" id="KW-0560">Oxidoreductase</keyword>
<gene>
    <name evidence="10" type="ORF">SK128_002128</name>
</gene>
<dbReference type="InterPro" id="IPR002401">
    <property type="entry name" value="Cyt_P450_E_grp-I"/>
</dbReference>
<protein>
    <recommendedName>
        <fullName evidence="12">Cytochrome P450</fullName>
    </recommendedName>
</protein>
<evidence type="ECO:0000256" key="5">
    <source>
        <dbReference type="ARBA" id="ARBA00023002"/>
    </source>
</evidence>
<evidence type="ECO:0000256" key="6">
    <source>
        <dbReference type="ARBA" id="ARBA00023004"/>
    </source>
</evidence>
<proteinExistence type="inferred from homology"/>
<dbReference type="InterPro" id="IPR017972">
    <property type="entry name" value="Cyt_P450_CS"/>
</dbReference>
<comment type="caution">
    <text evidence="10">The sequence shown here is derived from an EMBL/GenBank/DDBJ whole genome shotgun (WGS) entry which is preliminary data.</text>
</comment>
<keyword evidence="3 8" id="KW-0349">Heme</keyword>
<dbReference type="GO" id="GO:0016705">
    <property type="term" value="F:oxidoreductase activity, acting on paired donors, with incorporation or reduction of molecular oxygen"/>
    <property type="evidence" value="ECO:0007669"/>
    <property type="project" value="InterPro"/>
</dbReference>
<organism evidence="10 11">
    <name type="scientific">Halocaridina rubra</name>
    <name type="common">Hawaiian red shrimp</name>
    <dbReference type="NCBI Taxonomy" id="373956"/>
    <lineage>
        <taxon>Eukaryota</taxon>
        <taxon>Metazoa</taxon>
        <taxon>Ecdysozoa</taxon>
        <taxon>Arthropoda</taxon>
        <taxon>Crustacea</taxon>
        <taxon>Multicrustacea</taxon>
        <taxon>Malacostraca</taxon>
        <taxon>Eumalacostraca</taxon>
        <taxon>Eucarida</taxon>
        <taxon>Decapoda</taxon>
        <taxon>Pleocyemata</taxon>
        <taxon>Caridea</taxon>
        <taxon>Atyoidea</taxon>
        <taxon>Atyidae</taxon>
        <taxon>Halocaridina</taxon>
    </lineage>
</organism>
<dbReference type="PANTHER" id="PTHR24279">
    <property type="entry name" value="CYTOCHROME P450"/>
    <property type="match status" value="1"/>
</dbReference>
<dbReference type="Pfam" id="PF00067">
    <property type="entry name" value="p450"/>
    <property type="match status" value="1"/>
</dbReference>
<evidence type="ECO:0000256" key="7">
    <source>
        <dbReference type="ARBA" id="ARBA00023033"/>
    </source>
</evidence>
<evidence type="ECO:0000256" key="1">
    <source>
        <dbReference type="ARBA" id="ARBA00001971"/>
    </source>
</evidence>
<dbReference type="PROSITE" id="PS00086">
    <property type="entry name" value="CYTOCHROME_P450"/>
    <property type="match status" value="1"/>
</dbReference>
<dbReference type="InterPro" id="IPR036396">
    <property type="entry name" value="Cyt_P450_sf"/>
</dbReference>
<evidence type="ECO:0000313" key="11">
    <source>
        <dbReference type="Proteomes" id="UP001381693"/>
    </source>
</evidence>
<sequence>MALLKQAKRMSRLKGVYSRGFGKFSNLQQLAAGGAAIEKSALKKTTLKPASEIPGPKRWPIVGSLFSMLMDKDFDTKRYHVYWKKIAEQHKPIFRFDSPMYPPMVGLLDPDDCETVARETMENPVRSAFFALEKIRKEAVDNYFDKKSGILTENNEEWKRVRTRVQIPMMKTKNVTAYLPQMDKVALDFTDRIASLQKLHGEMPVDFQIEIYKWALESVSLVALNRRMGCLDPNLTNDSEPMSLIKHINNINDALNDTEFSAQLWRIYPNAAYRKLQKSHDKFLRIVDQNIQETGARLLAKKPNSEDDVTLIETLLLTNGLTRKDVVTLILDMLLAGIDTTAHTIAFALYLLAKNPDCQAKLQEEVDKVLDHKGPITAKHLGQLFYLKAVLKESLRHFPLFTFNVRILQKDTVLSGYLVPKGFLALTLNMLIGHDEKYFPRAKEFIPDRWLRHKPLGAIHPYASLPFGLGTRMCIGRRIAEQEMYILLARIMQRYNVNYKYKDMDVVTRMVFMPSEPLRYSFTERR</sequence>